<protein>
    <recommendedName>
        <fullName evidence="4">Glycoside hydrolase family 5 domain-containing protein</fullName>
    </recommendedName>
</protein>
<feature type="transmembrane region" description="Helical" evidence="1">
    <location>
        <begin position="16"/>
        <end position="34"/>
    </location>
</feature>
<dbReference type="SUPFAM" id="SSF51445">
    <property type="entry name" value="(Trans)glycosidases"/>
    <property type="match status" value="1"/>
</dbReference>
<dbReference type="InterPro" id="IPR017853">
    <property type="entry name" value="GH"/>
</dbReference>
<evidence type="ECO:0000313" key="2">
    <source>
        <dbReference type="EMBL" id="OGG00624.1"/>
    </source>
</evidence>
<name>A0A1F5YKL5_9BACT</name>
<dbReference type="AlphaFoldDB" id="A0A1F5YKL5"/>
<dbReference type="Gene3D" id="3.20.20.80">
    <property type="entry name" value="Glycosidases"/>
    <property type="match status" value="1"/>
</dbReference>
<accession>A0A1F5YKL5</accession>
<dbReference type="EMBL" id="MFIY01000001">
    <property type="protein sequence ID" value="OGG00624.1"/>
    <property type="molecule type" value="Genomic_DNA"/>
</dbReference>
<evidence type="ECO:0000313" key="3">
    <source>
        <dbReference type="Proteomes" id="UP000178230"/>
    </source>
</evidence>
<sequence>MFNNIPIPKSVKRWRSVLFALIIITVVILAAIGFRNYQIKKLRRSAREVVPAQNEIQNQEISLTQSNLSFNDSPFGFLYQYVNWNIPLIQDGYKAYGGFAGIQSLYKDLGIQWERGSCWQSGEFCAAYKENIGGNPIADFNEYIRLTNENNINLLITIFSDLKNLSDVADTTELNNYIESVKKMVGHYPTIKYWQIRNEINFNKNNYDPPQREAKFVQMMSNAIKETCSDCKVVLGSSANVDVKGDLVKIETYFDPLLQELSKIDVNRNYIDVFDYHFFAPNSYNPESYYRLLDGGIDTVKNLLGKYGYNKVSIWTTETMLFTTDGMNLIQKFTLPANYRNVNEKQQAKALFKTYILGLSKGIKRMFWNKLTEGDWGKIFRFNYCGLVRNPDISGSSNKKLGFYTYKLMSEKLDGSDWENVRTIQESDDIYIYEFTRNGKRIFVAWNDSSSVKRVTKSGFTSARIKVTEVIPKENKGGGLKDRDYPNFFKTEKKLVIRGEVTVSLGSNPVFIEEE</sequence>
<gene>
    <name evidence="2" type="ORF">A2Y99_05230</name>
</gene>
<organism evidence="2 3">
    <name type="scientific">Candidatus Gottesmanbacteria bacterium RBG_13_37_7</name>
    <dbReference type="NCBI Taxonomy" id="1798369"/>
    <lineage>
        <taxon>Bacteria</taxon>
        <taxon>Candidatus Gottesmaniibacteriota</taxon>
    </lineage>
</organism>
<evidence type="ECO:0000256" key="1">
    <source>
        <dbReference type="SAM" id="Phobius"/>
    </source>
</evidence>
<dbReference type="Proteomes" id="UP000178230">
    <property type="component" value="Unassembled WGS sequence"/>
</dbReference>
<reference evidence="2 3" key="1">
    <citation type="journal article" date="2016" name="Nat. Commun.">
        <title>Thousands of microbial genomes shed light on interconnected biogeochemical processes in an aquifer system.</title>
        <authorList>
            <person name="Anantharaman K."/>
            <person name="Brown C.T."/>
            <person name="Hug L.A."/>
            <person name="Sharon I."/>
            <person name="Castelle C.J."/>
            <person name="Probst A.J."/>
            <person name="Thomas B.C."/>
            <person name="Singh A."/>
            <person name="Wilkins M.J."/>
            <person name="Karaoz U."/>
            <person name="Brodie E.L."/>
            <person name="Williams K.H."/>
            <person name="Hubbard S.S."/>
            <person name="Banfield J.F."/>
        </authorList>
    </citation>
    <scope>NUCLEOTIDE SEQUENCE [LARGE SCALE GENOMIC DNA]</scope>
</reference>
<proteinExistence type="predicted"/>
<keyword evidence="1" id="KW-0812">Transmembrane</keyword>
<keyword evidence="1" id="KW-0472">Membrane</keyword>
<comment type="caution">
    <text evidence="2">The sequence shown here is derived from an EMBL/GenBank/DDBJ whole genome shotgun (WGS) entry which is preliminary data.</text>
</comment>
<keyword evidence="1" id="KW-1133">Transmembrane helix</keyword>
<evidence type="ECO:0008006" key="4">
    <source>
        <dbReference type="Google" id="ProtNLM"/>
    </source>
</evidence>